<dbReference type="InterPro" id="IPR050983">
    <property type="entry name" value="GST_Omega/HSP26"/>
</dbReference>
<sequence length="200" mass="22108">MAQMKLYYSPNSPYARKVRVLAIERGIADQIELVEVSTADLAGPLMKVNPLGRVPALETQADGVVHDSPVICEYLDGYTSSATGPGKVIDLADKCFAATAQGMLDAGYAVRMEKTRPEHLQWQDWNDKQFGKINRTLDQLEANPQTLPKEPTIGAIALACTLEWLAFRHPEGQWLANRPNLAKWTNAFSERPSMKATQPA</sequence>
<protein>
    <submittedName>
        <fullName evidence="3">Glutathione S-transferase</fullName>
    </submittedName>
</protein>
<dbReference type="Gene3D" id="1.20.1050.10">
    <property type="match status" value="1"/>
</dbReference>
<dbReference type="Pfam" id="PF13409">
    <property type="entry name" value="GST_N_2"/>
    <property type="match status" value="1"/>
</dbReference>
<evidence type="ECO:0000313" key="3">
    <source>
        <dbReference type="EMBL" id="UOD49860.1"/>
    </source>
</evidence>
<dbReference type="SUPFAM" id="SSF47616">
    <property type="entry name" value="GST C-terminal domain-like"/>
    <property type="match status" value="1"/>
</dbReference>
<dbReference type="PANTHER" id="PTHR43968">
    <property type="match status" value="1"/>
</dbReference>
<dbReference type="Pfam" id="PF13410">
    <property type="entry name" value="GST_C_2"/>
    <property type="match status" value="1"/>
</dbReference>
<dbReference type="EMBL" id="CP063982">
    <property type="protein sequence ID" value="UOD49860.1"/>
    <property type="molecule type" value="Genomic_DNA"/>
</dbReference>
<accession>A0ABY4AHU7</accession>
<reference evidence="3 4" key="1">
    <citation type="submission" date="2020-11" db="EMBL/GenBank/DDBJ databases">
        <title>Algicoccus daihaiensis sp.nov., isolated from Daihai Lake in Inner Mongolia.</title>
        <authorList>
            <person name="Kai J."/>
        </authorList>
    </citation>
    <scope>NUCLEOTIDE SEQUENCE [LARGE SCALE GENOMIC DNA]</scope>
    <source>
        <strain evidence="4">f23</strain>
    </source>
</reference>
<feature type="domain" description="GST C-terminal" evidence="2">
    <location>
        <begin position="64"/>
        <end position="200"/>
    </location>
</feature>
<gene>
    <name evidence="3" type="ORF">DHf2319_10460</name>
</gene>
<dbReference type="PROSITE" id="PS50404">
    <property type="entry name" value="GST_NTER"/>
    <property type="match status" value="1"/>
</dbReference>
<dbReference type="CDD" id="cd03205">
    <property type="entry name" value="GST_C_6"/>
    <property type="match status" value="1"/>
</dbReference>
<dbReference type="Proteomes" id="UP000831607">
    <property type="component" value="Chromosome"/>
</dbReference>
<dbReference type="InterPro" id="IPR036282">
    <property type="entry name" value="Glutathione-S-Trfase_C_sf"/>
</dbReference>
<proteinExistence type="predicted"/>
<organism evidence="3 4">
    <name type="scientific">Orrella daihaiensis</name>
    <dbReference type="NCBI Taxonomy" id="2782176"/>
    <lineage>
        <taxon>Bacteria</taxon>
        <taxon>Pseudomonadati</taxon>
        <taxon>Pseudomonadota</taxon>
        <taxon>Betaproteobacteria</taxon>
        <taxon>Burkholderiales</taxon>
        <taxon>Alcaligenaceae</taxon>
        <taxon>Orrella</taxon>
    </lineage>
</organism>
<dbReference type="CDD" id="cd03049">
    <property type="entry name" value="GST_N_3"/>
    <property type="match status" value="1"/>
</dbReference>
<dbReference type="PROSITE" id="PS50405">
    <property type="entry name" value="GST_CTER"/>
    <property type="match status" value="1"/>
</dbReference>
<dbReference type="SUPFAM" id="SSF52833">
    <property type="entry name" value="Thioredoxin-like"/>
    <property type="match status" value="1"/>
</dbReference>
<dbReference type="InterPro" id="IPR010987">
    <property type="entry name" value="Glutathione-S-Trfase_C-like"/>
</dbReference>
<dbReference type="Gene3D" id="3.40.30.10">
    <property type="entry name" value="Glutaredoxin"/>
    <property type="match status" value="1"/>
</dbReference>
<dbReference type="InterPro" id="IPR004045">
    <property type="entry name" value="Glutathione_S-Trfase_N"/>
</dbReference>
<evidence type="ECO:0000259" key="2">
    <source>
        <dbReference type="PROSITE" id="PS50405"/>
    </source>
</evidence>
<name>A0ABY4AHU7_9BURK</name>
<evidence type="ECO:0000313" key="4">
    <source>
        <dbReference type="Proteomes" id="UP000831607"/>
    </source>
</evidence>
<feature type="domain" description="GST N-terminal" evidence="1">
    <location>
        <begin position="2"/>
        <end position="83"/>
    </location>
</feature>
<keyword evidence="4" id="KW-1185">Reference proteome</keyword>
<dbReference type="InterPro" id="IPR036249">
    <property type="entry name" value="Thioredoxin-like_sf"/>
</dbReference>
<dbReference type="PANTHER" id="PTHR43968:SF6">
    <property type="entry name" value="GLUTATHIONE S-TRANSFERASE OMEGA"/>
    <property type="match status" value="1"/>
</dbReference>
<evidence type="ECO:0000259" key="1">
    <source>
        <dbReference type="PROSITE" id="PS50404"/>
    </source>
</evidence>
<dbReference type="RefSeq" id="WP_243478105.1">
    <property type="nucleotide sequence ID" value="NZ_CP063982.1"/>
</dbReference>